<accession>A0ABV6SZU1</accession>
<evidence type="ECO:0000313" key="3">
    <source>
        <dbReference type="Proteomes" id="UP001589920"/>
    </source>
</evidence>
<name>A0ABV6SZU1_9RHOB</name>
<reference evidence="2 3" key="1">
    <citation type="submission" date="2024-09" db="EMBL/GenBank/DDBJ databases">
        <authorList>
            <person name="Sun Q."/>
            <person name="Mori K."/>
        </authorList>
    </citation>
    <scope>NUCLEOTIDE SEQUENCE [LARGE SCALE GENOMIC DNA]</scope>
    <source>
        <strain evidence="2 3">KCTC 42086</strain>
    </source>
</reference>
<feature type="signal peptide" evidence="1">
    <location>
        <begin position="1"/>
        <end position="21"/>
    </location>
</feature>
<organism evidence="2 3">
    <name type="scientific">Paracoccus panacisoli</name>
    <dbReference type="NCBI Taxonomy" id="1510163"/>
    <lineage>
        <taxon>Bacteria</taxon>
        <taxon>Pseudomonadati</taxon>
        <taxon>Pseudomonadota</taxon>
        <taxon>Alphaproteobacteria</taxon>
        <taxon>Rhodobacterales</taxon>
        <taxon>Paracoccaceae</taxon>
        <taxon>Paracoccus</taxon>
    </lineage>
</organism>
<dbReference type="RefSeq" id="WP_394317471.1">
    <property type="nucleotide sequence ID" value="NZ_JBHMQU010000002.1"/>
</dbReference>
<proteinExistence type="predicted"/>
<comment type="caution">
    <text evidence="2">The sequence shown here is derived from an EMBL/GenBank/DDBJ whole genome shotgun (WGS) entry which is preliminary data.</text>
</comment>
<dbReference type="EMBL" id="JBHMQU010000002">
    <property type="protein sequence ID" value="MFC0810530.1"/>
    <property type="molecule type" value="Genomic_DNA"/>
</dbReference>
<keyword evidence="1" id="KW-0732">Signal</keyword>
<feature type="chain" id="PRO_5046319686" description="VPLPA-CTERM sorting domain-containing protein" evidence="1">
    <location>
        <begin position="22"/>
        <end position="334"/>
    </location>
</feature>
<sequence length="334" mass="34133">MFTRILAAGFVLAGVPALANAAIIDNGTIQMGVDTLGQLNVGGGSPSSGGVSATGLRYMPYNYEATAPGCLCEGWGVGIGETGAAGYANNSSGTAGLTSVSFTSTGSTAKSVVTVNGTDLRVTHDFAPASETSNLYRVKVTIENTGTTNIADLRYTRTFDWDVEPTAFNEYVTIKGTGTTSSLRYANNNGFENSNPFASRGPLDGAPAMTDLSDFGPLDQGSNFDFGFGKLEAGKSYSFDIYYGAAATETEALAALGRVKAELYSLGQSSLDPAGTGSGPGGRPTATFIFGFTGVGGDVIVPDPDPAPVPVPASALLLLGGLGLLPLARRRRAG</sequence>
<protein>
    <recommendedName>
        <fullName evidence="4">VPLPA-CTERM sorting domain-containing protein</fullName>
    </recommendedName>
</protein>
<dbReference type="Proteomes" id="UP001589920">
    <property type="component" value="Unassembled WGS sequence"/>
</dbReference>
<evidence type="ECO:0000256" key="1">
    <source>
        <dbReference type="SAM" id="SignalP"/>
    </source>
</evidence>
<evidence type="ECO:0008006" key="4">
    <source>
        <dbReference type="Google" id="ProtNLM"/>
    </source>
</evidence>
<evidence type="ECO:0000313" key="2">
    <source>
        <dbReference type="EMBL" id="MFC0810530.1"/>
    </source>
</evidence>
<gene>
    <name evidence="2" type="ORF">ACFHYO_00175</name>
</gene>
<keyword evidence="3" id="KW-1185">Reference proteome</keyword>